<dbReference type="Gene3D" id="3.40.50.150">
    <property type="entry name" value="Vaccinia Virus protein VP39"/>
    <property type="match status" value="1"/>
</dbReference>
<reference evidence="1 2" key="1">
    <citation type="journal article" date="2015" name="Nature">
        <title>rRNA introns, odd ribosomes, and small enigmatic genomes across a large radiation of phyla.</title>
        <authorList>
            <person name="Brown C.T."/>
            <person name="Hug L.A."/>
            <person name="Thomas B.C."/>
            <person name="Sharon I."/>
            <person name="Castelle C.J."/>
            <person name="Singh A."/>
            <person name="Wilkins M.J."/>
            <person name="Williams K.H."/>
            <person name="Banfield J.F."/>
        </authorList>
    </citation>
    <scope>NUCLEOTIDE SEQUENCE [LARGE SCALE GENOMIC DNA]</scope>
</reference>
<dbReference type="GO" id="GO:0008168">
    <property type="term" value="F:methyltransferase activity"/>
    <property type="evidence" value="ECO:0007669"/>
    <property type="project" value="UniProtKB-KW"/>
</dbReference>
<dbReference type="Pfam" id="PF13489">
    <property type="entry name" value="Methyltransf_23"/>
    <property type="match status" value="1"/>
</dbReference>
<dbReference type="SUPFAM" id="SSF53335">
    <property type="entry name" value="S-adenosyl-L-methionine-dependent methyltransferases"/>
    <property type="match status" value="1"/>
</dbReference>
<evidence type="ECO:0000313" key="1">
    <source>
        <dbReference type="EMBL" id="KKU98756.1"/>
    </source>
</evidence>
<keyword evidence="1" id="KW-0808">Transferase</keyword>
<dbReference type="GO" id="GO:0032259">
    <property type="term" value="P:methylation"/>
    <property type="evidence" value="ECO:0007669"/>
    <property type="project" value="UniProtKB-KW"/>
</dbReference>
<protein>
    <submittedName>
        <fullName evidence="1">Methyltransferase type 11</fullName>
    </submittedName>
</protein>
<feature type="non-terminal residue" evidence="1">
    <location>
        <position position="1"/>
    </location>
</feature>
<keyword evidence="1" id="KW-0489">Methyltransferase</keyword>
<dbReference type="Proteomes" id="UP000034600">
    <property type="component" value="Unassembled WGS sequence"/>
</dbReference>
<dbReference type="EMBL" id="LCPO01000015">
    <property type="protein sequence ID" value="KKU98756.1"/>
    <property type="molecule type" value="Genomic_DNA"/>
</dbReference>
<proteinExistence type="predicted"/>
<evidence type="ECO:0000313" key="2">
    <source>
        <dbReference type="Proteomes" id="UP000034600"/>
    </source>
</evidence>
<organism evidence="1 2">
    <name type="scientific">Candidatus Jorgensenbacteria bacterium GW2011_GWC1_48_8</name>
    <dbReference type="NCBI Taxonomy" id="1618666"/>
    <lineage>
        <taxon>Bacteria</taxon>
        <taxon>Candidatus Joergenseniibacteriota</taxon>
    </lineage>
</organism>
<accession>A0A0G1UXH1</accession>
<sequence>NYKCADLESFIGSIGNNRKFDLIIAIELVEHLSNPEKFIKNCFSILKPNGRVLITTPNKGYYRKGSIWISDLPPVHLFWLSPKTFNYIAEENGLNLKYFDLASHILKHDKINLLINYLRSREKIRIRPHVFKASGELNLENHNSLNQPSLLKKLVRFILVDIAPIRILSNFLYRKIINPKFPNTSTQALLLWRG</sequence>
<dbReference type="AlphaFoldDB" id="A0A0G1UXH1"/>
<gene>
    <name evidence="1" type="ORF">UY32_C0015G0011</name>
</gene>
<name>A0A0G1UXH1_9BACT</name>
<comment type="caution">
    <text evidence="1">The sequence shown here is derived from an EMBL/GenBank/DDBJ whole genome shotgun (WGS) entry which is preliminary data.</text>
</comment>
<dbReference type="InterPro" id="IPR029063">
    <property type="entry name" value="SAM-dependent_MTases_sf"/>
</dbReference>